<dbReference type="InterPro" id="IPR012349">
    <property type="entry name" value="Split_barrel_FMN-bd"/>
</dbReference>
<dbReference type="InterPro" id="IPR050268">
    <property type="entry name" value="NADH-dep_flavin_reductase"/>
</dbReference>
<dbReference type="InterPro" id="IPR002563">
    <property type="entry name" value="Flavin_Rdtase-like_dom"/>
</dbReference>
<dbReference type="EMBL" id="CP034687">
    <property type="protein sequence ID" value="AZS82967.1"/>
    <property type="molecule type" value="Genomic_DNA"/>
</dbReference>
<evidence type="ECO:0000313" key="3">
    <source>
        <dbReference type="EMBL" id="AZS82967.1"/>
    </source>
</evidence>
<reference evidence="4 6" key="1">
    <citation type="submission" date="2018-04" db="EMBL/GenBank/DDBJ databases">
        <title>Complete genome sequences of Streptomyces griseoviridis K61 and characterization of antagonistic properties of biological control agents.</title>
        <authorList>
            <person name="Mariita R.M."/>
            <person name="Sello J.K."/>
        </authorList>
    </citation>
    <scope>NUCLEOTIDE SEQUENCE [LARGE SCALE GENOMIC DNA]</scope>
    <source>
        <strain evidence="4 6">K61</strain>
    </source>
</reference>
<dbReference type="Proteomes" id="UP000501753">
    <property type="component" value="Chromosome"/>
</dbReference>
<proteinExistence type="predicted"/>
<reference evidence="3 5" key="2">
    <citation type="submission" date="2018-12" db="EMBL/GenBank/DDBJ databases">
        <title>Streptomyces griseoviridis F1-27 complete genome.</title>
        <authorList>
            <person name="Mariita R.M."/>
            <person name="Sello J.K."/>
        </authorList>
    </citation>
    <scope>NUCLEOTIDE SEQUENCE [LARGE SCALE GENOMIC DNA]</scope>
    <source>
        <strain evidence="3 5">F1-27</strain>
    </source>
</reference>
<protein>
    <submittedName>
        <fullName evidence="3">Flavin reductase</fullName>
    </submittedName>
</protein>
<dbReference type="Gene3D" id="2.30.110.10">
    <property type="entry name" value="Electron Transport, Fmn-binding Protein, Chain A"/>
    <property type="match status" value="1"/>
</dbReference>
<dbReference type="SUPFAM" id="SSF50475">
    <property type="entry name" value="FMN-binding split barrel"/>
    <property type="match status" value="1"/>
</dbReference>
<dbReference type="PANTHER" id="PTHR30466">
    <property type="entry name" value="FLAVIN REDUCTASE"/>
    <property type="match status" value="1"/>
</dbReference>
<organism evidence="3 5">
    <name type="scientific">Streptomyces griseoviridis</name>
    <dbReference type="NCBI Taxonomy" id="45398"/>
    <lineage>
        <taxon>Bacteria</taxon>
        <taxon>Bacillati</taxon>
        <taxon>Actinomycetota</taxon>
        <taxon>Actinomycetes</taxon>
        <taxon>Kitasatosporales</taxon>
        <taxon>Streptomycetaceae</taxon>
        <taxon>Streptomyces</taxon>
    </lineage>
</organism>
<dbReference type="AlphaFoldDB" id="A0A3S5HW51"/>
<keyword evidence="1" id="KW-0560">Oxidoreductase</keyword>
<dbReference type="EMBL" id="CP029078">
    <property type="protein sequence ID" value="QCN90182.1"/>
    <property type="molecule type" value="Genomic_DNA"/>
</dbReference>
<keyword evidence="6" id="KW-1185">Reference proteome</keyword>
<dbReference type="Proteomes" id="UP000271291">
    <property type="component" value="Chromosome"/>
</dbReference>
<evidence type="ECO:0000313" key="5">
    <source>
        <dbReference type="Proteomes" id="UP000271291"/>
    </source>
</evidence>
<dbReference type="GO" id="GO:0006208">
    <property type="term" value="P:pyrimidine nucleobase catabolic process"/>
    <property type="evidence" value="ECO:0007669"/>
    <property type="project" value="TreeGrafter"/>
</dbReference>
<dbReference type="RefSeq" id="WP_127175883.1">
    <property type="nucleotide sequence ID" value="NZ_CP029078.1"/>
</dbReference>
<evidence type="ECO:0000259" key="2">
    <source>
        <dbReference type="SMART" id="SM00903"/>
    </source>
</evidence>
<dbReference type="KEGG" id="sgd:ELQ87_00630"/>
<evidence type="ECO:0000313" key="6">
    <source>
        <dbReference type="Proteomes" id="UP000501753"/>
    </source>
</evidence>
<dbReference type="GO" id="GO:0042602">
    <property type="term" value="F:riboflavin reductase (NADPH) activity"/>
    <property type="evidence" value="ECO:0007669"/>
    <property type="project" value="TreeGrafter"/>
</dbReference>
<dbReference type="PANTHER" id="PTHR30466:SF1">
    <property type="entry name" value="FMN REDUCTASE (NADH) RUTF"/>
    <property type="match status" value="1"/>
</dbReference>
<sequence length="183" mass="19041">MNPPVSPPRAHRPRHPAVPSATYRAAISHLPTGLAVVTAHGPEGPVGCTVTAVLSLSVDPPSLLVSLASRSRTLAGLLRARSFAVNVLSWQHRALAHQFATGTADARFAGVGVRQVNGAPVLDGCAAAVVCETRESVELFDHTLVAGVATWTSTDTREPAVLYRRAPHTLTPCPTADAPPAQG</sequence>
<gene>
    <name evidence="4" type="ORF">DDJ31_38730</name>
    <name evidence="3" type="ORF">ELQ87_00630</name>
</gene>
<dbReference type="GO" id="GO:0010181">
    <property type="term" value="F:FMN binding"/>
    <property type="evidence" value="ECO:0007669"/>
    <property type="project" value="InterPro"/>
</dbReference>
<name>A0A3S5HW51_STRGD</name>
<accession>A0A3S5HW51</accession>
<evidence type="ECO:0000313" key="4">
    <source>
        <dbReference type="EMBL" id="QCN90182.1"/>
    </source>
</evidence>
<dbReference type="SMART" id="SM00903">
    <property type="entry name" value="Flavin_Reduct"/>
    <property type="match status" value="1"/>
</dbReference>
<evidence type="ECO:0000256" key="1">
    <source>
        <dbReference type="ARBA" id="ARBA00023002"/>
    </source>
</evidence>
<feature type="domain" description="Flavin reductase like" evidence="2">
    <location>
        <begin position="27"/>
        <end position="169"/>
    </location>
</feature>
<dbReference type="Pfam" id="PF01613">
    <property type="entry name" value="Flavin_Reduct"/>
    <property type="match status" value="1"/>
</dbReference>
<dbReference type="OrthoDB" id="9792858at2"/>